<protein>
    <submittedName>
        <fullName evidence="1">Uncharacterized protein</fullName>
    </submittedName>
</protein>
<name>A0ACB7H0D3_MANES</name>
<comment type="caution">
    <text evidence="1">The sequence shown here is derived from an EMBL/GenBank/DDBJ whole genome shotgun (WGS) entry which is preliminary data.</text>
</comment>
<gene>
    <name evidence="1" type="ORF">MANES_10G080100v8</name>
</gene>
<organism evidence="1 2">
    <name type="scientific">Manihot esculenta</name>
    <name type="common">Cassava</name>
    <name type="synonym">Jatropha manihot</name>
    <dbReference type="NCBI Taxonomy" id="3983"/>
    <lineage>
        <taxon>Eukaryota</taxon>
        <taxon>Viridiplantae</taxon>
        <taxon>Streptophyta</taxon>
        <taxon>Embryophyta</taxon>
        <taxon>Tracheophyta</taxon>
        <taxon>Spermatophyta</taxon>
        <taxon>Magnoliopsida</taxon>
        <taxon>eudicotyledons</taxon>
        <taxon>Gunneridae</taxon>
        <taxon>Pentapetalae</taxon>
        <taxon>rosids</taxon>
        <taxon>fabids</taxon>
        <taxon>Malpighiales</taxon>
        <taxon>Euphorbiaceae</taxon>
        <taxon>Crotonoideae</taxon>
        <taxon>Manihoteae</taxon>
        <taxon>Manihot</taxon>
    </lineage>
</organism>
<dbReference type="EMBL" id="CM004396">
    <property type="protein sequence ID" value="KAG8645646.1"/>
    <property type="molecule type" value="Genomic_DNA"/>
</dbReference>
<evidence type="ECO:0000313" key="1">
    <source>
        <dbReference type="EMBL" id="KAG8645646.1"/>
    </source>
</evidence>
<evidence type="ECO:0000313" key="2">
    <source>
        <dbReference type="Proteomes" id="UP000091857"/>
    </source>
</evidence>
<keyword evidence="2" id="KW-1185">Reference proteome</keyword>
<accession>A0ACB7H0D3</accession>
<reference evidence="2" key="1">
    <citation type="journal article" date="2016" name="Nat. Biotechnol.">
        <title>Sequencing wild and cultivated cassava and related species reveals extensive interspecific hybridization and genetic diversity.</title>
        <authorList>
            <person name="Bredeson J.V."/>
            <person name="Lyons J.B."/>
            <person name="Prochnik S.E."/>
            <person name="Wu G.A."/>
            <person name="Ha C.M."/>
            <person name="Edsinger-Gonzales E."/>
            <person name="Grimwood J."/>
            <person name="Schmutz J."/>
            <person name="Rabbi I.Y."/>
            <person name="Egesi C."/>
            <person name="Nauluvula P."/>
            <person name="Lebot V."/>
            <person name="Ndunguru J."/>
            <person name="Mkamilo G."/>
            <person name="Bart R.S."/>
            <person name="Setter T.L."/>
            <person name="Gleadow R.M."/>
            <person name="Kulakow P."/>
            <person name="Ferguson M.E."/>
            <person name="Rounsley S."/>
            <person name="Rokhsar D.S."/>
        </authorList>
    </citation>
    <scope>NUCLEOTIDE SEQUENCE [LARGE SCALE GENOMIC DNA]</scope>
    <source>
        <strain evidence="2">cv. AM560-2</strain>
    </source>
</reference>
<proteinExistence type="predicted"/>
<dbReference type="Proteomes" id="UP000091857">
    <property type="component" value="Chromosome 10"/>
</dbReference>
<sequence>MEENNLRPIIPSPLPEHDAMAGGLVTDVTWANSASSALTADTSKDFSLHNASSILGPSTVWTDEKHSLYLHSLEASFVNQLRHSIALRGCLKKNLWGPYSSQTPKTNRCSSSHQFMVLREGSWQKSNSGRNKAILETTADSHFIQKNPWIHHFASVGKQHIAACHDREQCASSTKRIHESSSPVCCGSTIYSQHPECGLCHHNSVGSAIEVSDQNFVDEDEGEKSGSIAAVKRLKLVELDASSNDQVIPFPSSEMNNVSSFLRKRRIVVYELGLERHETVVRWSMKRTFLACEPFFMQVEDGKECN</sequence>